<evidence type="ECO:0000313" key="3">
    <source>
        <dbReference type="WBParaSite" id="MhA1_Contig255.frz3.gene29"/>
    </source>
</evidence>
<dbReference type="SUPFAM" id="SSF81383">
    <property type="entry name" value="F-box domain"/>
    <property type="match status" value="1"/>
</dbReference>
<protein>
    <submittedName>
        <fullName evidence="3">F-box domain-containing protein</fullName>
    </submittedName>
</protein>
<accession>A0A1I8BJK1</accession>
<organism evidence="2 3">
    <name type="scientific">Meloidogyne hapla</name>
    <name type="common">Root-knot nematode worm</name>
    <dbReference type="NCBI Taxonomy" id="6305"/>
    <lineage>
        <taxon>Eukaryota</taxon>
        <taxon>Metazoa</taxon>
        <taxon>Ecdysozoa</taxon>
        <taxon>Nematoda</taxon>
        <taxon>Chromadorea</taxon>
        <taxon>Rhabditida</taxon>
        <taxon>Tylenchina</taxon>
        <taxon>Tylenchomorpha</taxon>
        <taxon>Tylenchoidea</taxon>
        <taxon>Meloidogynidae</taxon>
        <taxon>Meloidogyninae</taxon>
        <taxon>Meloidogyne</taxon>
    </lineage>
</organism>
<name>A0A1I8BJK1_MELHA</name>
<feature type="domain" description="F-box" evidence="1">
    <location>
        <begin position="1"/>
        <end position="50"/>
    </location>
</feature>
<sequence length="340" mass="40490">MYYLPIEVQLDILKCLNFDQLFSAKQINRYFLSLIGQYEGELSRNFFKHIEPIDIIQCEFNYKIVEIGSDLVKFPADDKLLEKWQAALNEQLPLYLFTGNMYGTEEDYVLLLVEESRNLIVKLPVYPKNIEELQIIRFWLSQLFFCGFEFVVNEHASFNPEMIKLLFDNDRNIFTKFQTGWAVLNYYNPKLENILENNLIIFECLVLVFDVECVMDQYNVLFKMLVNEGARIPFIYFEHPEHPTLLNLIMNHIENSTDCQNIVTKIKFNYFYWPRFDLSERAKNIEKKESDGFSFVKYEIVNIHNSNVRFSIQCMYTNAENTSNLIMIEQIRGQYIKQLI</sequence>
<dbReference type="WBParaSite" id="MhA1_Contig255.frz3.gene29">
    <property type="protein sequence ID" value="MhA1_Contig255.frz3.gene29"/>
    <property type="gene ID" value="MhA1_Contig255.frz3.gene29"/>
</dbReference>
<dbReference type="PROSITE" id="PS50181">
    <property type="entry name" value="FBOX"/>
    <property type="match status" value="1"/>
</dbReference>
<dbReference type="AlphaFoldDB" id="A0A1I8BJK1"/>
<dbReference type="InterPro" id="IPR001810">
    <property type="entry name" value="F-box_dom"/>
</dbReference>
<keyword evidence="2" id="KW-1185">Reference proteome</keyword>
<evidence type="ECO:0000313" key="2">
    <source>
        <dbReference type="Proteomes" id="UP000095281"/>
    </source>
</evidence>
<dbReference type="InterPro" id="IPR036047">
    <property type="entry name" value="F-box-like_dom_sf"/>
</dbReference>
<dbReference type="Proteomes" id="UP000095281">
    <property type="component" value="Unplaced"/>
</dbReference>
<reference evidence="3" key="1">
    <citation type="submission" date="2016-11" db="UniProtKB">
        <authorList>
            <consortium name="WormBaseParasite"/>
        </authorList>
    </citation>
    <scope>IDENTIFICATION</scope>
</reference>
<evidence type="ECO:0000259" key="1">
    <source>
        <dbReference type="PROSITE" id="PS50181"/>
    </source>
</evidence>
<proteinExistence type="predicted"/>